<evidence type="ECO:0000256" key="9">
    <source>
        <dbReference type="ARBA" id="ARBA00022989"/>
    </source>
</evidence>
<dbReference type="PROSITE" id="PS50216">
    <property type="entry name" value="DHHC"/>
    <property type="match status" value="1"/>
</dbReference>
<dbReference type="SUPFAM" id="SSF55729">
    <property type="entry name" value="Acyl-CoA N-acyltransferases (Nat)"/>
    <property type="match status" value="1"/>
</dbReference>
<dbReference type="Gene3D" id="1.20.920.10">
    <property type="entry name" value="Bromodomain-like"/>
    <property type="match status" value="1"/>
</dbReference>
<sequence>MKEVLDEVNCYFPDPNYDYPSKEFLQNGHLKSKSDYKSMNIKETVSNPNQKLCAPFLPCTTVKCDCQGFSYNGLETFDLPDQLILEECYGYSLCSKCQHPLEYHVSQLNEMTDQQLEIMCRIVMDCRDVHDIVVSDDDIYCKGLAVTIRDGMIECLRSQNFNLNENLKPEFDFLVTDTVNLVDLVSMVKYNVNEQSRHKKVVVKLLDTLNDYELPPPDDYINCDEDPQKFIEYVDFYKQWLFNVIIPQKCNYIKLLMNVQFFGATFLIMMRKSLLNDNILELDCECLELLGKVYDVVDKVVILGKGKRQINLNIKSRLMKYEKNLRQLEMDEIRSATICIDECENLNLKQDSLQVPNVRIDGSKNIYIEKFNEIVEENAVRPNVSSDIRNDYIARVITTAELAKNGKKYGAYLSQFEKVVNTALPNMGKDYVNKVVFDFRHKSIIVCSKQTAIKREQVIAGICFREFKLRGFIEIVFCVVQLKHQSHGFGSFIMDLMKTYSNHLNIPYLLTYADNKAAGYFFKHGFVEDIELNEEYYKNYIKHYDGAKLMGVSVIEKVDYTLLKDQIEYISKMADKMVVDIQPIRLHVSKTYAGIEHLFKESGRGNLKKSTIVSLSKISGFERYNIKKLTRLDPPETDFEKKCQSILKELKSNKNIVWPFESPVSEEEVPGYHSFIDNPIDLSTIKSKLDKNGYSHEYQFVADIKRMFDNCYRYNGSTSPYYAMAYLLNKKFNVLQEKYFPDLSLQAKLPEPPTKEALEYCRRHSSSEFKNDFFIFFKDKVYINQISFNFINVVKSNKITTLYKLNKIIYLKDNNININTSKIKIDIKIVVMGNDISEELYDYIKSYLDTNNESTNRVSQQNTDHNINIRPIYNKNGKVIRKWRYHEGRNRFFCDGRIYMSKEVSLLFLTLFLIITVTGLFLSFDGPYLFKNVSPAIPIIVSILFIFVITCLLKTSLTEPGIIPRATSREVIEIDHQNEEGGGGGGGRNVRQPKTITINGIHFKLKYCNTCRIYRPPRSSHCSICDNCILNFDHHCPWVGNCVGLRNYRYFYFFIVSLAILDLLILGSSIAHIALVSTAKKAFIENVKETPVSIFISGTCFLSIWSILGLSGFHTYLLATAQTTNEDIKGTFDKKLRPGTKNPFSQGNIFINYFTALCSPEPVSMLDARGIYDPYSTITSISNLPVFMPSLTANGDSNETSIVQSISANQMTSLNTIYQTPESSINNIEVIKNNNTSQKHYSNGTKKSGVKKNSFNHKISEVNYNEEYSSPPIEIRV</sequence>
<dbReference type="PROSITE" id="PS50014">
    <property type="entry name" value="BROMODOMAIN_2"/>
    <property type="match status" value="1"/>
</dbReference>
<dbReference type="InterPro" id="IPR009464">
    <property type="entry name" value="PCAF_N"/>
</dbReference>
<dbReference type="InterPro" id="IPR001487">
    <property type="entry name" value="Bromodomain"/>
</dbReference>
<dbReference type="PROSITE" id="PS00633">
    <property type="entry name" value="BROMODOMAIN_1"/>
    <property type="match status" value="1"/>
</dbReference>
<name>A0AAF5I1V0_STRER</name>
<keyword evidence="23" id="KW-1185">Reference proteome</keyword>
<evidence type="ECO:0000256" key="19">
    <source>
        <dbReference type="PROSITE-ProRule" id="PRU00035"/>
    </source>
</evidence>
<dbReference type="SMART" id="SM00297">
    <property type="entry name" value="BROMO"/>
    <property type="match status" value="1"/>
</dbReference>
<evidence type="ECO:0000256" key="13">
    <source>
        <dbReference type="ARBA" id="ARBA00023159"/>
    </source>
</evidence>
<dbReference type="InterPro" id="IPR001594">
    <property type="entry name" value="Palmitoyltrfase_DHHC"/>
</dbReference>
<keyword evidence="7 20" id="KW-0812">Transmembrane</keyword>
<comment type="catalytic activity">
    <reaction evidence="18">
        <text>L-lysyl-[histone] + acetyl-CoA = N(6)-acetyl-L-lysyl-[histone] + CoA + H(+)</text>
        <dbReference type="Rhea" id="RHEA:21992"/>
        <dbReference type="Rhea" id="RHEA-COMP:9845"/>
        <dbReference type="Rhea" id="RHEA-COMP:11338"/>
        <dbReference type="ChEBI" id="CHEBI:15378"/>
        <dbReference type="ChEBI" id="CHEBI:29969"/>
        <dbReference type="ChEBI" id="CHEBI:57287"/>
        <dbReference type="ChEBI" id="CHEBI:57288"/>
        <dbReference type="ChEBI" id="CHEBI:61930"/>
        <dbReference type="EC" id="2.3.1.48"/>
    </reaction>
    <physiologicalReaction direction="left-to-right" evidence="18">
        <dbReference type="Rhea" id="RHEA:21993"/>
    </physiologicalReaction>
</comment>
<dbReference type="SUPFAM" id="SSF47370">
    <property type="entry name" value="Bromodomain"/>
    <property type="match status" value="1"/>
</dbReference>
<dbReference type="AlphaFoldDB" id="A0AAF5I1V0"/>
<evidence type="ECO:0000256" key="10">
    <source>
        <dbReference type="ARBA" id="ARBA00023015"/>
    </source>
</evidence>
<keyword evidence="11 19" id="KW-0103">Bromodomain</keyword>
<keyword evidence="16" id="KW-0539">Nucleus</keyword>
<keyword evidence="12 20" id="KW-0472">Membrane</keyword>
<feature type="transmembrane region" description="Helical" evidence="20">
    <location>
        <begin position="1094"/>
        <end position="1119"/>
    </location>
</feature>
<feature type="transmembrane region" description="Helical" evidence="20">
    <location>
        <begin position="906"/>
        <end position="924"/>
    </location>
</feature>
<evidence type="ECO:0000259" key="21">
    <source>
        <dbReference type="PROSITE" id="PS50014"/>
    </source>
</evidence>
<evidence type="ECO:0000256" key="3">
    <source>
        <dbReference type="ARBA" id="ARBA00004300"/>
    </source>
</evidence>
<evidence type="ECO:0000256" key="18">
    <source>
        <dbReference type="ARBA" id="ARBA00048940"/>
    </source>
</evidence>
<keyword evidence="13" id="KW-0010">Activator</keyword>
<accession>A0AAF5I1V0</accession>
<evidence type="ECO:0000256" key="17">
    <source>
        <dbReference type="ARBA" id="ARBA00023315"/>
    </source>
</evidence>
<evidence type="ECO:0000256" key="5">
    <source>
        <dbReference type="ARBA" id="ARBA00013184"/>
    </source>
</evidence>
<evidence type="ECO:0000256" key="14">
    <source>
        <dbReference type="ARBA" id="ARBA00023163"/>
    </source>
</evidence>
<feature type="transmembrane region" description="Helical" evidence="20">
    <location>
        <begin position="936"/>
        <end position="953"/>
    </location>
</feature>
<protein>
    <recommendedName>
        <fullName evidence="5">histone acetyltransferase</fullName>
        <ecNumber evidence="5">2.3.1.48</ecNumber>
    </recommendedName>
</protein>
<keyword evidence="9 20" id="KW-1133">Transmembrane helix</keyword>
<dbReference type="GO" id="GO:0016020">
    <property type="term" value="C:membrane"/>
    <property type="evidence" value="ECO:0007669"/>
    <property type="project" value="UniProtKB-SubCell"/>
</dbReference>
<evidence type="ECO:0000256" key="6">
    <source>
        <dbReference type="ARBA" id="ARBA00022679"/>
    </source>
</evidence>
<dbReference type="Pfam" id="PF06466">
    <property type="entry name" value="PCAF_N"/>
    <property type="match status" value="1"/>
</dbReference>
<keyword evidence="10" id="KW-0805">Transcription regulation</keyword>
<feature type="domain" description="Bromo" evidence="21">
    <location>
        <begin position="652"/>
        <end position="722"/>
    </location>
</feature>
<dbReference type="EC" id="2.3.1.48" evidence="5"/>
<dbReference type="PRINTS" id="PR00503">
    <property type="entry name" value="BROMODOMAIN"/>
</dbReference>
<evidence type="ECO:0000256" key="12">
    <source>
        <dbReference type="ARBA" id="ARBA00023136"/>
    </source>
</evidence>
<dbReference type="PROSITE" id="PS51186">
    <property type="entry name" value="GNAT"/>
    <property type="match status" value="1"/>
</dbReference>
<proteinExistence type="inferred from homology"/>
<evidence type="ECO:0000256" key="4">
    <source>
        <dbReference type="ARBA" id="ARBA00008607"/>
    </source>
</evidence>
<dbReference type="Gene3D" id="3.40.630.30">
    <property type="match status" value="1"/>
</dbReference>
<evidence type="ECO:0000256" key="16">
    <source>
        <dbReference type="ARBA" id="ARBA00023242"/>
    </source>
</evidence>
<keyword evidence="15" id="KW-0963">Cytoplasm</keyword>
<evidence type="ECO:0000256" key="20">
    <source>
        <dbReference type="SAM" id="Phobius"/>
    </source>
</evidence>
<dbReference type="PANTHER" id="PTHR45750:SF3">
    <property type="entry name" value="HISTONE ACETYLTRANSFERASE"/>
    <property type="match status" value="1"/>
</dbReference>
<dbReference type="GO" id="GO:0043992">
    <property type="term" value="F:histone H3K9 acetyltransferase activity"/>
    <property type="evidence" value="ECO:0007669"/>
    <property type="project" value="UniProtKB-ARBA"/>
</dbReference>
<dbReference type="GO" id="GO:0005634">
    <property type="term" value="C:nucleus"/>
    <property type="evidence" value="ECO:0007669"/>
    <property type="project" value="UniProtKB-SubCell"/>
</dbReference>
<comment type="similarity">
    <text evidence="4">Belongs to the acetyltransferase family. GCN5 subfamily.</text>
</comment>
<evidence type="ECO:0000313" key="23">
    <source>
        <dbReference type="Proteomes" id="UP000035681"/>
    </source>
</evidence>
<keyword evidence="6" id="KW-0808">Transferase</keyword>
<dbReference type="GO" id="GO:0016409">
    <property type="term" value="F:palmitoyltransferase activity"/>
    <property type="evidence" value="ECO:0007669"/>
    <property type="project" value="InterPro"/>
</dbReference>
<dbReference type="Pfam" id="PF00439">
    <property type="entry name" value="Bromodomain"/>
    <property type="match status" value="1"/>
</dbReference>
<dbReference type="GO" id="GO:0005813">
    <property type="term" value="C:centrosome"/>
    <property type="evidence" value="ECO:0007669"/>
    <property type="project" value="UniProtKB-SubCell"/>
</dbReference>
<dbReference type="InterPro" id="IPR018359">
    <property type="entry name" value="Bromodomain_CS"/>
</dbReference>
<evidence type="ECO:0000256" key="8">
    <source>
        <dbReference type="ARBA" id="ARBA00022853"/>
    </source>
</evidence>
<dbReference type="GO" id="GO:0140672">
    <property type="term" value="C:ATAC complex"/>
    <property type="evidence" value="ECO:0007669"/>
    <property type="project" value="TreeGrafter"/>
</dbReference>
<evidence type="ECO:0000313" key="24">
    <source>
        <dbReference type="WBParaSite" id="TCONS_00010114.p1"/>
    </source>
</evidence>
<evidence type="ECO:0000259" key="22">
    <source>
        <dbReference type="PROSITE" id="PS51186"/>
    </source>
</evidence>
<dbReference type="WBParaSite" id="TCONS_00010114.p1">
    <property type="protein sequence ID" value="TCONS_00010114.p1"/>
    <property type="gene ID" value="XLOC_007810"/>
</dbReference>
<dbReference type="PANTHER" id="PTHR45750">
    <property type="entry name" value="GH11602P"/>
    <property type="match status" value="1"/>
</dbReference>
<feature type="transmembrane region" description="Helical" evidence="20">
    <location>
        <begin position="1050"/>
        <end position="1074"/>
    </location>
</feature>
<comment type="subcellular location">
    <subcellularLocation>
        <location evidence="3">Cytoplasm</location>
        <location evidence="3">Cytoskeleton</location>
        <location evidence="3">Microtubule organizing center</location>
        <location evidence="3">Centrosome</location>
    </subcellularLocation>
    <subcellularLocation>
        <location evidence="2">Membrane</location>
        <topology evidence="2">Multi-pass membrane protein</topology>
    </subcellularLocation>
    <subcellularLocation>
        <location evidence="1">Nucleus</location>
    </subcellularLocation>
</comment>
<organism evidence="23 24">
    <name type="scientific">Strongyloides stercoralis</name>
    <name type="common">Threadworm</name>
    <dbReference type="NCBI Taxonomy" id="6248"/>
    <lineage>
        <taxon>Eukaryota</taxon>
        <taxon>Metazoa</taxon>
        <taxon>Ecdysozoa</taxon>
        <taxon>Nematoda</taxon>
        <taxon>Chromadorea</taxon>
        <taxon>Rhabditida</taxon>
        <taxon>Tylenchina</taxon>
        <taxon>Panagrolaimomorpha</taxon>
        <taxon>Strongyloidoidea</taxon>
        <taxon>Strongyloididae</taxon>
        <taxon>Strongyloides</taxon>
    </lineage>
</organism>
<dbReference type="InterPro" id="IPR000182">
    <property type="entry name" value="GNAT_dom"/>
</dbReference>
<evidence type="ECO:0000256" key="11">
    <source>
        <dbReference type="ARBA" id="ARBA00023117"/>
    </source>
</evidence>
<feature type="domain" description="N-acetyltransferase" evidence="22">
    <location>
        <begin position="397"/>
        <end position="555"/>
    </location>
</feature>
<dbReference type="Pfam" id="PF01529">
    <property type="entry name" value="DHHC"/>
    <property type="match status" value="1"/>
</dbReference>
<dbReference type="InterPro" id="IPR036427">
    <property type="entry name" value="Bromodomain-like_sf"/>
</dbReference>
<dbReference type="InterPro" id="IPR016181">
    <property type="entry name" value="Acyl_CoA_acyltransferase"/>
</dbReference>
<evidence type="ECO:0000256" key="1">
    <source>
        <dbReference type="ARBA" id="ARBA00004123"/>
    </source>
</evidence>
<dbReference type="InterPro" id="IPR037800">
    <property type="entry name" value="GCN5"/>
</dbReference>
<evidence type="ECO:0000256" key="15">
    <source>
        <dbReference type="ARBA" id="ARBA00023212"/>
    </source>
</evidence>
<dbReference type="Proteomes" id="UP000035681">
    <property type="component" value="Unplaced"/>
</dbReference>
<reference evidence="24" key="1">
    <citation type="submission" date="2024-02" db="UniProtKB">
        <authorList>
            <consortium name="WormBaseParasite"/>
        </authorList>
    </citation>
    <scope>IDENTIFICATION</scope>
</reference>
<dbReference type="Pfam" id="PF00583">
    <property type="entry name" value="Acetyltransf_1"/>
    <property type="match status" value="1"/>
</dbReference>
<keyword evidence="14" id="KW-0804">Transcription</keyword>
<keyword evidence="8" id="KW-0156">Chromatin regulator</keyword>
<evidence type="ECO:0000256" key="2">
    <source>
        <dbReference type="ARBA" id="ARBA00004141"/>
    </source>
</evidence>
<dbReference type="GO" id="GO:0045944">
    <property type="term" value="P:positive regulation of transcription by RNA polymerase II"/>
    <property type="evidence" value="ECO:0007669"/>
    <property type="project" value="TreeGrafter"/>
</dbReference>
<evidence type="ECO:0000256" key="7">
    <source>
        <dbReference type="ARBA" id="ARBA00022692"/>
    </source>
</evidence>
<keyword evidence="15" id="KW-0206">Cytoskeleton</keyword>
<keyword evidence="17" id="KW-0012">Acyltransferase</keyword>